<evidence type="ECO:0000256" key="1">
    <source>
        <dbReference type="SAM" id="Phobius"/>
    </source>
</evidence>
<evidence type="ECO:0008006" key="4">
    <source>
        <dbReference type="Google" id="ProtNLM"/>
    </source>
</evidence>
<reference evidence="2 3" key="1">
    <citation type="journal article" date="2016" name="Nat. Microbiol.">
        <title>Genomic inference of the metabolism of cosmopolitan subsurface Archaea, Hadesarchaea.</title>
        <authorList>
            <person name="Baker B.J."/>
            <person name="Saw J.H."/>
            <person name="Lind A.E."/>
            <person name="Lazar C.S."/>
            <person name="Hinrichs K.-U."/>
            <person name="Teske A.P."/>
            <person name="Ettema T.J."/>
        </authorList>
    </citation>
    <scope>NUCLEOTIDE SEQUENCE [LARGE SCALE GENOMIC DNA]</scope>
</reference>
<keyword evidence="1" id="KW-1133">Transmembrane helix</keyword>
<keyword evidence="1" id="KW-0812">Transmembrane</keyword>
<accession>A0A147JYG4</accession>
<feature type="transmembrane region" description="Helical" evidence="1">
    <location>
        <begin position="130"/>
        <end position="149"/>
    </location>
</feature>
<proteinExistence type="predicted"/>
<organism evidence="2 3">
    <name type="scientific">Hadarchaeum yellowstonense</name>
    <dbReference type="NCBI Taxonomy" id="1776334"/>
    <lineage>
        <taxon>Archaea</taxon>
        <taxon>Methanobacteriati</taxon>
        <taxon>Candidatus Hadarchaeota</taxon>
        <taxon>Candidatus Hadarchaeia</taxon>
        <taxon>Candidatus Hadarchaeales</taxon>
        <taxon>Candidatus Hadarchaeaceae</taxon>
        <taxon>Candidatus Hadarchaeum</taxon>
    </lineage>
</organism>
<protein>
    <recommendedName>
        <fullName evidence="4">Transmembrane protein</fullName>
    </recommendedName>
</protein>
<dbReference type="Proteomes" id="UP000074294">
    <property type="component" value="Unassembled WGS sequence"/>
</dbReference>
<name>A0A147JYG4_HADYE</name>
<keyword evidence="1" id="KW-0472">Membrane</keyword>
<gene>
    <name evidence="2" type="ORF">APZ16_00110</name>
</gene>
<comment type="caution">
    <text evidence="2">The sequence shown here is derived from an EMBL/GenBank/DDBJ whole genome shotgun (WGS) entry which is preliminary data.</text>
</comment>
<dbReference type="AlphaFoldDB" id="A0A147JYG4"/>
<sequence length="166" mass="19083">MCHLGEIGHVPMILFYHFYFYFGATHAVLLLPATFREKRAVSCCTSSTPIRNLGVSSVPFRCPPVLRSPTIGHRRIMGDRGGAYFKSVAGVHSNADRNGKRDEIWVRRVSDWWKRGKQMTVHRSFYRSRAVKVLLAMFLLSYLVFLPLADELVEKVREARRLKSGR</sequence>
<feature type="transmembrane region" description="Helical" evidence="1">
    <location>
        <begin position="12"/>
        <end position="31"/>
    </location>
</feature>
<dbReference type="EMBL" id="LQMQ01000018">
    <property type="protein sequence ID" value="KUO41629.1"/>
    <property type="molecule type" value="Genomic_DNA"/>
</dbReference>
<evidence type="ECO:0000313" key="3">
    <source>
        <dbReference type="Proteomes" id="UP000074294"/>
    </source>
</evidence>
<evidence type="ECO:0000313" key="2">
    <source>
        <dbReference type="EMBL" id="KUO41629.1"/>
    </source>
</evidence>
<dbReference type="STRING" id="1776334.APZ16_00110"/>